<comment type="caution">
    <text evidence="2">The sequence shown here is derived from an EMBL/GenBank/DDBJ whole genome shotgun (WGS) entry which is preliminary data.</text>
</comment>
<sequence>MIPLSFAQRRLWFLHQIDGGSAYNSSIALRLTGDLDVAALRAALRDVVARHEVLRTVFPAVDGEPHQQVLAVPDTVDLTRITVDEVAAAAAYPFDLAREAPLRASLAVAGDREHVLVLAMHHIAVDGWSMGPLARDLAVAYRARRAGEPPGWAPLPVQYVDYTLWQRELLSSGGLLDQQVAYWRRALAGLPEELALPVDRPRPAVASFAGEVVAVEIPPELHARLAALARSHGVTLFMVVQAAVAVVLSRLGGGDDIPLGTPTAGRMDEALDELVGFFVNTLVVRTDLSGDPTCAELLARVRETGLQALDHQDVPFERLVEELAPARSTARHPLFQVMVAVQTTGVSPVDLGGLRMEPVPTGPPPARFDLNLQLVERPGVGGVRGGLTYATDLFDESTVRGMVDCLLRVLAAMAGD</sequence>
<dbReference type="CDD" id="cd19540">
    <property type="entry name" value="LCL_NRPS-like"/>
    <property type="match status" value="1"/>
</dbReference>
<dbReference type="PANTHER" id="PTHR45527">
    <property type="entry name" value="NONRIBOSOMAL PEPTIDE SYNTHETASE"/>
    <property type="match status" value="1"/>
</dbReference>
<evidence type="ECO:0000313" key="2">
    <source>
        <dbReference type="EMBL" id="TDB94483.1"/>
    </source>
</evidence>
<dbReference type="PANTHER" id="PTHR45527:SF1">
    <property type="entry name" value="FATTY ACID SYNTHASE"/>
    <property type="match status" value="1"/>
</dbReference>
<evidence type="ECO:0000259" key="1">
    <source>
        <dbReference type="Pfam" id="PF00668"/>
    </source>
</evidence>
<dbReference type="Gene3D" id="3.30.559.30">
    <property type="entry name" value="Nonribosomal peptide synthetase, condensation domain"/>
    <property type="match status" value="1"/>
</dbReference>
<keyword evidence="3" id="KW-1185">Reference proteome</keyword>
<dbReference type="Gene3D" id="3.30.559.10">
    <property type="entry name" value="Chloramphenicol acetyltransferase-like domain"/>
    <property type="match status" value="1"/>
</dbReference>
<protein>
    <submittedName>
        <fullName evidence="2">Non-ribosomal peptide synthetase</fullName>
    </submittedName>
</protein>
<feature type="domain" description="Condensation" evidence="1">
    <location>
        <begin position="1"/>
        <end position="414"/>
    </location>
</feature>
<reference evidence="2 3" key="1">
    <citation type="submission" date="2019-02" db="EMBL/GenBank/DDBJ databases">
        <title>Draft genome sequences of novel Actinobacteria.</title>
        <authorList>
            <person name="Sahin N."/>
            <person name="Ay H."/>
            <person name="Saygin H."/>
        </authorList>
    </citation>
    <scope>NUCLEOTIDE SEQUENCE [LARGE SCALE GENOMIC DNA]</scope>
    <source>
        <strain evidence="2 3">JCM 30529</strain>
    </source>
</reference>
<accession>A0ABY2DH05</accession>
<dbReference type="EMBL" id="SMKE01000357">
    <property type="protein sequence ID" value="TDB94483.1"/>
    <property type="molecule type" value="Genomic_DNA"/>
</dbReference>
<dbReference type="InterPro" id="IPR023213">
    <property type="entry name" value="CAT-like_dom_sf"/>
</dbReference>
<dbReference type="Pfam" id="PF00668">
    <property type="entry name" value="Condensation"/>
    <property type="match status" value="1"/>
</dbReference>
<evidence type="ECO:0000313" key="3">
    <source>
        <dbReference type="Proteomes" id="UP000295626"/>
    </source>
</evidence>
<feature type="non-terminal residue" evidence="2">
    <location>
        <position position="416"/>
    </location>
</feature>
<dbReference type="InterPro" id="IPR001242">
    <property type="entry name" value="Condensation_dom"/>
</dbReference>
<dbReference type="Proteomes" id="UP000295626">
    <property type="component" value="Unassembled WGS sequence"/>
</dbReference>
<proteinExistence type="predicted"/>
<dbReference type="SUPFAM" id="SSF52777">
    <property type="entry name" value="CoA-dependent acyltransferases"/>
    <property type="match status" value="2"/>
</dbReference>
<name>A0ABY2DH05_9ACTN</name>
<gene>
    <name evidence="2" type="ORF">E1091_10955</name>
</gene>
<organism evidence="2 3">
    <name type="scientific">Micromonospora fluostatini</name>
    <dbReference type="NCBI Taxonomy" id="1629071"/>
    <lineage>
        <taxon>Bacteria</taxon>
        <taxon>Bacillati</taxon>
        <taxon>Actinomycetota</taxon>
        <taxon>Actinomycetes</taxon>
        <taxon>Micromonosporales</taxon>
        <taxon>Micromonosporaceae</taxon>
        <taxon>Micromonospora</taxon>
    </lineage>
</organism>